<proteinExistence type="predicted"/>
<dbReference type="STRING" id="1293891.TMES_09860"/>
<dbReference type="EMBL" id="JFKA01000003">
    <property type="protein sequence ID" value="OSQ38992.1"/>
    <property type="molecule type" value="Genomic_DNA"/>
</dbReference>
<accession>A0A1Y2L336</accession>
<evidence type="ECO:0000313" key="2">
    <source>
        <dbReference type="Proteomes" id="UP000193391"/>
    </source>
</evidence>
<protein>
    <submittedName>
        <fullName evidence="1">Uncharacterized protein</fullName>
    </submittedName>
</protein>
<organism evidence="1 2">
    <name type="scientific">Thalassospira mesophila</name>
    <dbReference type="NCBI Taxonomy" id="1293891"/>
    <lineage>
        <taxon>Bacteria</taxon>
        <taxon>Pseudomonadati</taxon>
        <taxon>Pseudomonadota</taxon>
        <taxon>Alphaproteobacteria</taxon>
        <taxon>Rhodospirillales</taxon>
        <taxon>Thalassospiraceae</taxon>
        <taxon>Thalassospira</taxon>
    </lineage>
</organism>
<reference evidence="1 2" key="1">
    <citation type="submission" date="2014-03" db="EMBL/GenBank/DDBJ databases">
        <title>The draft genome sequence of Thalassospira mesophila JCM 18969.</title>
        <authorList>
            <person name="Lai Q."/>
            <person name="Shao Z."/>
        </authorList>
    </citation>
    <scope>NUCLEOTIDE SEQUENCE [LARGE SCALE GENOMIC DNA]</scope>
    <source>
        <strain evidence="1 2">JCM 18969</strain>
    </source>
</reference>
<comment type="caution">
    <text evidence="1">The sequence shown here is derived from an EMBL/GenBank/DDBJ whole genome shotgun (WGS) entry which is preliminary data.</text>
</comment>
<gene>
    <name evidence="1" type="ORF">TMES_09860</name>
</gene>
<dbReference type="Proteomes" id="UP000193391">
    <property type="component" value="Unassembled WGS sequence"/>
</dbReference>
<evidence type="ECO:0000313" key="1">
    <source>
        <dbReference type="EMBL" id="OSQ38992.1"/>
    </source>
</evidence>
<name>A0A1Y2L336_9PROT</name>
<dbReference type="OrthoDB" id="7356312at2"/>
<dbReference type="RefSeq" id="WP_085581940.1">
    <property type="nucleotide sequence ID" value="NZ_JFKA01000003.1"/>
</dbReference>
<keyword evidence="2" id="KW-1185">Reference proteome</keyword>
<sequence>MSAVLKYGTPLASDMRVATVGLAANDVGLFVPPKTLRRGFHEISRDVVPRRKFDLWFAVERAVFPCLFHMIAMGMFEEDEPERRDILKAFEDDMEEWAKLMLPSQFHDFRREMLSLVHLITGTLIDKQIGQNGGWPTVRLMMVGSGLVQLCDHYACEAFFTTRFELSFNAMLSALHFVAGDEMASSEVFATKALRRVCSALKQRGRFGWVLFPVSGDPDAC</sequence>
<dbReference type="AlphaFoldDB" id="A0A1Y2L336"/>